<gene>
    <name evidence="2" type="ORF">VP01_2471g2</name>
</gene>
<organism evidence="2 3">
    <name type="scientific">Puccinia sorghi</name>
    <dbReference type="NCBI Taxonomy" id="27349"/>
    <lineage>
        <taxon>Eukaryota</taxon>
        <taxon>Fungi</taxon>
        <taxon>Dikarya</taxon>
        <taxon>Basidiomycota</taxon>
        <taxon>Pucciniomycotina</taxon>
        <taxon>Pucciniomycetes</taxon>
        <taxon>Pucciniales</taxon>
        <taxon>Pucciniaceae</taxon>
        <taxon>Puccinia</taxon>
    </lineage>
</organism>
<dbReference type="VEuPathDB" id="FungiDB:VP01_2471g2"/>
<keyword evidence="1" id="KW-0812">Transmembrane</keyword>
<feature type="transmembrane region" description="Helical" evidence="1">
    <location>
        <begin position="12"/>
        <end position="29"/>
    </location>
</feature>
<reference evidence="2 3" key="1">
    <citation type="submission" date="2015-08" db="EMBL/GenBank/DDBJ databases">
        <title>Next Generation Sequencing and Analysis of the Genome of Puccinia sorghi L Schw, the Causal Agent of Maize Common Rust.</title>
        <authorList>
            <person name="Rochi L."/>
            <person name="Burguener G."/>
            <person name="Darino M."/>
            <person name="Turjanski A."/>
            <person name="Kreff E."/>
            <person name="Dieguez M.J."/>
            <person name="Sacco F."/>
        </authorList>
    </citation>
    <scope>NUCLEOTIDE SEQUENCE [LARGE SCALE GENOMIC DNA]</scope>
    <source>
        <strain evidence="2 3">RO10H11247</strain>
    </source>
</reference>
<keyword evidence="1" id="KW-0472">Membrane</keyword>
<accession>A0A0L6V6L2</accession>
<dbReference type="EMBL" id="LAVV01007360">
    <property type="protein sequence ID" value="KNZ56192.1"/>
    <property type="molecule type" value="Genomic_DNA"/>
</dbReference>
<evidence type="ECO:0000313" key="2">
    <source>
        <dbReference type="EMBL" id="KNZ56192.1"/>
    </source>
</evidence>
<comment type="caution">
    <text evidence="2">The sequence shown here is derived from an EMBL/GenBank/DDBJ whole genome shotgun (WGS) entry which is preliminary data.</text>
</comment>
<dbReference type="PROSITE" id="PS51257">
    <property type="entry name" value="PROKAR_LIPOPROTEIN"/>
    <property type="match status" value="1"/>
</dbReference>
<sequence>MHQTKQRQTNFILGQLSCSSLLLLAFIISCNKVRDPQIPSHPNSSLNLPLCTFLQKKKVLFGKLRIYGITKKGGSTCNPPTLDPQPTGCCGGSRWFADPKLKMTVPKHLNLKKGGVWMAAFLEHAASQLQEVEQVFFCTLCFFPCNHQTKMGGTAVASSIRSTEPPCVFFYMGLYTSPKPVSLGTGWSSHLHVAQNETPITRLGMQVLKFDVWKAGEHGGKDAPKHKKTPAFYGIRIKGPRGHSTKRDGLMLYIFSYQCSQEFQLQYFDHLPLLYTVQPCVVFVQKAHFECTCVTLSLEEHQQVADNNDERPVLKTHTQTACWKTGGIELHGQDKLCMITCMGHRCCTYIYTGYGHKMPTHKLFTIIPQHTHTQMMREERKKKNRGKGFHPQMVIHLVLSTLDMDTSDMGSIPTGHLLSRVSQELQRRYTTLVRYGEAMTKSGYIERRQEQVWIG</sequence>
<name>A0A0L6V6L2_9BASI</name>
<evidence type="ECO:0000313" key="3">
    <source>
        <dbReference type="Proteomes" id="UP000037035"/>
    </source>
</evidence>
<evidence type="ECO:0000256" key="1">
    <source>
        <dbReference type="SAM" id="Phobius"/>
    </source>
</evidence>
<dbReference type="AlphaFoldDB" id="A0A0L6V6L2"/>
<protein>
    <submittedName>
        <fullName evidence="2">Uncharacterized protein</fullName>
    </submittedName>
</protein>
<dbReference type="Proteomes" id="UP000037035">
    <property type="component" value="Unassembled WGS sequence"/>
</dbReference>
<proteinExistence type="predicted"/>
<keyword evidence="3" id="KW-1185">Reference proteome</keyword>
<keyword evidence="1" id="KW-1133">Transmembrane helix</keyword>